<evidence type="ECO:0000313" key="11">
    <source>
        <dbReference type="Proteomes" id="UP001234354"/>
    </source>
</evidence>
<feature type="domain" description="PII-uridylyltransferase/Glutamine-synthetase adenylyltransferase" evidence="9">
    <location>
        <begin position="296"/>
        <end position="433"/>
    </location>
</feature>
<protein>
    <recommendedName>
        <fullName evidence="7">Bifunctional glutamine synthetase adenylyltransferase/adenylyl-removing enzyme</fullName>
    </recommendedName>
    <alternativeName>
        <fullName evidence="7">ATP:glutamine synthetase adenylyltransferase</fullName>
    </alternativeName>
    <alternativeName>
        <fullName evidence="7">ATase</fullName>
    </alternativeName>
    <domain>
        <recommendedName>
            <fullName evidence="7">Glutamine synthetase adenylyl-L-tyrosine phosphorylase</fullName>
            <ecNumber evidence="7">2.7.7.89</ecNumber>
        </recommendedName>
        <alternativeName>
            <fullName evidence="7">Adenylyl removase</fullName>
            <shortName evidence="7">AR</shortName>
            <shortName evidence="7">AT-N</shortName>
        </alternativeName>
    </domain>
    <domain>
        <recommendedName>
            <fullName evidence="7">Glutamine synthetase adenylyl transferase</fullName>
            <ecNumber evidence="7">2.7.7.42</ecNumber>
        </recommendedName>
        <alternativeName>
            <fullName evidence="7">Adenylyl transferase</fullName>
            <shortName evidence="7">AT</shortName>
            <shortName evidence="7">AT-C</shortName>
        </alternativeName>
    </domain>
</protein>
<keyword evidence="3 7" id="KW-0547">Nucleotide-binding</keyword>
<dbReference type="SUPFAM" id="SSF81593">
    <property type="entry name" value="Nucleotidyltransferase substrate binding subunit/domain"/>
    <property type="match status" value="2"/>
</dbReference>
<dbReference type="AlphaFoldDB" id="A0AAW8GG68"/>
<keyword evidence="4 7" id="KW-0067">ATP-binding</keyword>
<dbReference type="HAMAP" id="MF_00802">
    <property type="entry name" value="GlnE"/>
    <property type="match status" value="1"/>
</dbReference>
<dbReference type="EC" id="2.7.7.89" evidence="7"/>
<feature type="domain" description="Glutamate-ammonia ligase adenylyltransferase repeated" evidence="8">
    <location>
        <begin position="547"/>
        <end position="795"/>
    </location>
</feature>
<dbReference type="Proteomes" id="UP001234354">
    <property type="component" value="Unassembled WGS sequence"/>
</dbReference>
<dbReference type="Gene3D" id="1.20.120.330">
    <property type="entry name" value="Nucleotidyltransferases domain 2"/>
    <property type="match status" value="2"/>
</dbReference>
<dbReference type="Gene3D" id="3.30.460.10">
    <property type="entry name" value="Beta Polymerase, domain 2"/>
    <property type="match status" value="2"/>
</dbReference>
<comment type="similarity">
    <text evidence="7">Belongs to the GlnE family.</text>
</comment>
<dbReference type="GO" id="GO:0047388">
    <property type="term" value="F:[glutamine synthetase]-adenylyl-L-tyrosine phosphorylase activity"/>
    <property type="evidence" value="ECO:0007669"/>
    <property type="project" value="UniProtKB-EC"/>
</dbReference>
<sequence>MIDVQAHVAASLRRLIAAAPELEATLAQPQTRAAVQALALVSDFAIDTLCRQPALLEELLDDAATAFAPPDLRQAPAAQWPALLRRFRAAESTRLIWRDVVEGADVDEILAGSTALAEACLHAALDALEDEFAQRHGVVRDAQGQPVRLVVFGLGKLGGGELNFSSDIDLVYAFAGGGESEPVSAQAGRPRTLAAEEYFSRLGQRLARLLDENTAEGFSHRVDLRLRPYGSAGRVALSFAAMDRYFQTEGRDWERYAWLKARAVAGDIAAGEAWLRTLQPFVYRRYLDFTALDGLRAMKAMITAEVARRELADDIKRGPGGIREIEFLAQALQLVHGGRDARLRQRGLRAALQALVQARLLAPETGAALREAYRFLRVLENRLQMLRDAQTHVLPDNAQDALRIARGLGHADGDALRAALAAQRAVVSAAFAPLMAAPEDAEDGAALAPFQRMLDGANASQALEDAGFADAAQSASRLQDFLASPGVAHLSDSARTRLERVLPAMLQAAAASDLPDAALQRCLALLQSILRRTSYLALLDEVPSALARLVDVVARSAWLAERVAQYPLLLDELLDARAAGPLPDRAAMQAACAAAGQHADPEQALRRLNETRLAFSFRIALAALDARQPPQDSARQLAWLADAVCVQVLAMARAAVEAAHGRVAGGQFGLIGYGSLGGLEMGFGSDLDLVFLYDAPADALSEPAQAGSGRALEPGRYYARVAQKVVALLETMTGAGRLYAVDVRLRPDGAKGLLVTSRASYEDYQRQRAWTWEHQALVRARPVVGDAALLEAFERIRAETLGRAREAEALQQDVVHMRGRMRAELDRSAPGRFDLKQGAGGLVDLEFLLQARVLEHAVAHTAVLAPRNTRDLIAALADAGLLEAGERTALLEAHATLLAAGLSCTLDRRPRLTAPTPALEHARQAVTAACRAHGLAFAPGKDV</sequence>
<keyword evidence="1 7" id="KW-0808">Transferase</keyword>
<evidence type="ECO:0000313" key="10">
    <source>
        <dbReference type="EMBL" id="MDQ1120108.1"/>
    </source>
</evidence>
<feature type="domain" description="Glutamate-ammonia ligase adenylyltransferase repeated" evidence="8">
    <location>
        <begin position="39"/>
        <end position="274"/>
    </location>
</feature>
<comment type="function">
    <text evidence="7">Involved in the regulation of glutamine synthetase GlnA, a key enzyme in the process to assimilate ammonia. When cellular nitrogen levels are high, the C-terminal adenylyl transferase (AT) inactivates GlnA by covalent transfer of an adenylyl group from ATP to specific tyrosine residue of GlnA, thus reducing its activity. Conversely, when nitrogen levels are low, the N-terminal adenylyl removase (AR) activates GlnA by removing the adenylyl group by phosphorolysis, increasing its activity. The regulatory region of GlnE binds the signal transduction protein PII (GlnB) which indicates the nitrogen status of the cell.</text>
</comment>
<dbReference type="FunFam" id="1.20.120.330:FF:000005">
    <property type="entry name" value="Bifunctional glutamine synthetase adenylyltransferase/adenylyl-removing enzyme"/>
    <property type="match status" value="1"/>
</dbReference>
<dbReference type="EC" id="2.7.7.42" evidence="7"/>
<name>A0AAW8GG68_9GAMM</name>
<dbReference type="PANTHER" id="PTHR30621:SF0">
    <property type="entry name" value="BIFUNCTIONAL GLUTAMINE SYNTHETASE ADENYLYLTRANSFERASE_ADENYLYL-REMOVING ENZYME"/>
    <property type="match status" value="1"/>
</dbReference>
<dbReference type="GO" id="GO:0008882">
    <property type="term" value="F:[glutamate-ammonia-ligase] adenylyltransferase activity"/>
    <property type="evidence" value="ECO:0007669"/>
    <property type="project" value="UniProtKB-UniRule"/>
</dbReference>
<evidence type="ECO:0000256" key="3">
    <source>
        <dbReference type="ARBA" id="ARBA00022741"/>
    </source>
</evidence>
<comment type="cofactor">
    <cofactor evidence="7">
        <name>Mg(2+)</name>
        <dbReference type="ChEBI" id="CHEBI:18420"/>
    </cofactor>
</comment>
<dbReference type="InterPro" id="IPR043519">
    <property type="entry name" value="NT_sf"/>
</dbReference>
<gene>
    <name evidence="7" type="primary">glnE</name>
    <name evidence="10" type="ORF">QE383_002416</name>
</gene>
<feature type="region of interest" description="Adenylyl removase" evidence="7">
    <location>
        <begin position="1"/>
        <end position="439"/>
    </location>
</feature>
<dbReference type="SUPFAM" id="SSF81301">
    <property type="entry name" value="Nucleotidyltransferase"/>
    <property type="match status" value="2"/>
</dbReference>
<evidence type="ECO:0000259" key="8">
    <source>
        <dbReference type="Pfam" id="PF03710"/>
    </source>
</evidence>
<proteinExistence type="inferred from homology"/>
<feature type="region of interest" description="Adenylyl transferase" evidence="7">
    <location>
        <begin position="448"/>
        <end position="943"/>
    </location>
</feature>
<comment type="caution">
    <text evidence="10">The sequence shown here is derived from an EMBL/GenBank/DDBJ whole genome shotgun (WGS) entry which is preliminary data.</text>
</comment>
<keyword evidence="6 7" id="KW-0511">Multifunctional enzyme</keyword>
<dbReference type="InterPro" id="IPR013546">
    <property type="entry name" value="PII_UdlTrfase/GS_AdlTrfase"/>
</dbReference>
<comment type="catalytic activity">
    <reaction evidence="7">
        <text>[glutamine synthetase]-O(4)-(5'-adenylyl)-L-tyrosine + phosphate = [glutamine synthetase]-L-tyrosine + ADP</text>
        <dbReference type="Rhea" id="RHEA:43716"/>
        <dbReference type="Rhea" id="RHEA-COMP:10660"/>
        <dbReference type="Rhea" id="RHEA-COMP:10661"/>
        <dbReference type="ChEBI" id="CHEBI:43474"/>
        <dbReference type="ChEBI" id="CHEBI:46858"/>
        <dbReference type="ChEBI" id="CHEBI:83624"/>
        <dbReference type="ChEBI" id="CHEBI:456216"/>
        <dbReference type="EC" id="2.7.7.89"/>
    </reaction>
</comment>
<keyword evidence="5 7" id="KW-0460">Magnesium</keyword>
<feature type="domain" description="PII-uridylyltransferase/Glutamine-synthetase adenylyltransferase" evidence="9">
    <location>
        <begin position="818"/>
        <end position="898"/>
    </location>
</feature>
<dbReference type="GO" id="GO:0000287">
    <property type="term" value="F:magnesium ion binding"/>
    <property type="evidence" value="ECO:0007669"/>
    <property type="project" value="UniProtKB-UniRule"/>
</dbReference>
<dbReference type="Pfam" id="PF08335">
    <property type="entry name" value="GlnD_UR_UTase"/>
    <property type="match status" value="2"/>
</dbReference>
<dbReference type="PANTHER" id="PTHR30621">
    <property type="entry name" value="GLUTAMINE SYNTHETASE ADENYLYLTRANSFERASE"/>
    <property type="match status" value="1"/>
</dbReference>
<organism evidence="10 11">
    <name type="scientific">Pseudoxanthomonas winnipegensis</name>
    <dbReference type="NCBI Taxonomy" id="2480810"/>
    <lineage>
        <taxon>Bacteria</taxon>
        <taxon>Pseudomonadati</taxon>
        <taxon>Pseudomonadota</taxon>
        <taxon>Gammaproteobacteria</taxon>
        <taxon>Lysobacterales</taxon>
        <taxon>Lysobacteraceae</taxon>
        <taxon>Pseudoxanthomonas</taxon>
    </lineage>
</organism>
<reference evidence="10" key="1">
    <citation type="submission" date="2023-07" db="EMBL/GenBank/DDBJ databases">
        <title>Functional and genomic diversity of the sorghum phyllosphere microbiome.</title>
        <authorList>
            <person name="Shade A."/>
        </authorList>
    </citation>
    <scope>NUCLEOTIDE SEQUENCE</scope>
    <source>
        <strain evidence="10">SORGH_AS_0908</strain>
    </source>
</reference>
<evidence type="ECO:0000256" key="6">
    <source>
        <dbReference type="ARBA" id="ARBA00023268"/>
    </source>
</evidence>
<keyword evidence="2 7" id="KW-0548">Nucleotidyltransferase</keyword>
<dbReference type="GO" id="GO:0005829">
    <property type="term" value="C:cytosol"/>
    <property type="evidence" value="ECO:0007669"/>
    <property type="project" value="TreeGrafter"/>
</dbReference>
<dbReference type="FunFam" id="3.30.460.10:FF:000009">
    <property type="entry name" value="Bifunctional glutamine synthetase adenylyltransferase/adenylyl-removing enzyme"/>
    <property type="match status" value="1"/>
</dbReference>
<evidence type="ECO:0000256" key="2">
    <source>
        <dbReference type="ARBA" id="ARBA00022695"/>
    </source>
</evidence>
<dbReference type="EMBL" id="JAUTBB010000001">
    <property type="protein sequence ID" value="MDQ1120108.1"/>
    <property type="molecule type" value="Genomic_DNA"/>
</dbReference>
<evidence type="ECO:0000256" key="5">
    <source>
        <dbReference type="ARBA" id="ARBA00022842"/>
    </source>
</evidence>
<accession>A0AAW8GG68</accession>
<dbReference type="CDD" id="cd05401">
    <property type="entry name" value="NT_GlnE_GlnD_like"/>
    <property type="match status" value="2"/>
</dbReference>
<dbReference type="NCBIfam" id="NF008292">
    <property type="entry name" value="PRK11072.1"/>
    <property type="match status" value="1"/>
</dbReference>
<dbReference type="InterPro" id="IPR005190">
    <property type="entry name" value="GlnE_rpt_dom"/>
</dbReference>
<evidence type="ECO:0000256" key="7">
    <source>
        <dbReference type="HAMAP-Rule" id="MF_00802"/>
    </source>
</evidence>
<dbReference type="InterPro" id="IPR023057">
    <property type="entry name" value="GlnE"/>
</dbReference>
<dbReference type="Pfam" id="PF03710">
    <property type="entry name" value="GlnE"/>
    <property type="match status" value="2"/>
</dbReference>
<dbReference type="GO" id="GO:0000820">
    <property type="term" value="P:regulation of glutamine family amino acid metabolic process"/>
    <property type="evidence" value="ECO:0007669"/>
    <property type="project" value="UniProtKB-UniRule"/>
</dbReference>
<dbReference type="Gene3D" id="1.20.120.1510">
    <property type="match status" value="1"/>
</dbReference>
<dbReference type="GO" id="GO:0005524">
    <property type="term" value="F:ATP binding"/>
    <property type="evidence" value="ECO:0007669"/>
    <property type="project" value="UniProtKB-UniRule"/>
</dbReference>
<dbReference type="RefSeq" id="WP_306993421.1">
    <property type="nucleotide sequence ID" value="NZ_JAUTBB010000001.1"/>
</dbReference>
<comment type="catalytic activity">
    <reaction evidence="7">
        <text>[glutamine synthetase]-L-tyrosine + ATP = [glutamine synthetase]-O(4)-(5'-adenylyl)-L-tyrosine + diphosphate</text>
        <dbReference type="Rhea" id="RHEA:18589"/>
        <dbReference type="Rhea" id="RHEA-COMP:10660"/>
        <dbReference type="Rhea" id="RHEA-COMP:10661"/>
        <dbReference type="ChEBI" id="CHEBI:30616"/>
        <dbReference type="ChEBI" id="CHEBI:33019"/>
        <dbReference type="ChEBI" id="CHEBI:46858"/>
        <dbReference type="ChEBI" id="CHEBI:83624"/>
        <dbReference type="EC" id="2.7.7.42"/>
    </reaction>
</comment>
<evidence type="ECO:0000256" key="4">
    <source>
        <dbReference type="ARBA" id="ARBA00022840"/>
    </source>
</evidence>
<evidence type="ECO:0000256" key="1">
    <source>
        <dbReference type="ARBA" id="ARBA00022679"/>
    </source>
</evidence>
<evidence type="ECO:0000259" key="9">
    <source>
        <dbReference type="Pfam" id="PF08335"/>
    </source>
</evidence>